<sequence length="175" mass="19372">MDKSLKSHDPAAKRGVGKNPSVPHSQADSLFIAAIIIWNDFVGRFTNVSDWETFEGECSAFAKEAVAVAAQVHAAEAIISEAKAVTDHSKLSVWRALLIERRRYNNYDLMRVVFYERVVRAAEGIISGAETSETESNHVNVKNDVHPYEEYVVVENTSEDDGETADDWSVISASV</sequence>
<dbReference type="AlphaFoldDB" id="A0AAD4EPL5"/>
<protein>
    <submittedName>
        <fullName evidence="2">Uncharacterized protein</fullName>
    </submittedName>
</protein>
<organism evidence="2 3">
    <name type="scientific">Staphylotrichum longicolle</name>
    <dbReference type="NCBI Taxonomy" id="669026"/>
    <lineage>
        <taxon>Eukaryota</taxon>
        <taxon>Fungi</taxon>
        <taxon>Dikarya</taxon>
        <taxon>Ascomycota</taxon>
        <taxon>Pezizomycotina</taxon>
        <taxon>Sordariomycetes</taxon>
        <taxon>Sordariomycetidae</taxon>
        <taxon>Sordariales</taxon>
        <taxon>Chaetomiaceae</taxon>
        <taxon>Staphylotrichum</taxon>
    </lineage>
</organism>
<gene>
    <name evidence="2" type="ORF">NEMBOFW57_009550</name>
</gene>
<keyword evidence="3" id="KW-1185">Reference proteome</keyword>
<dbReference type="EMBL" id="JAHCVI010000005">
    <property type="protein sequence ID" value="KAG7284935.1"/>
    <property type="molecule type" value="Genomic_DNA"/>
</dbReference>
<comment type="caution">
    <text evidence="2">The sequence shown here is derived from an EMBL/GenBank/DDBJ whole genome shotgun (WGS) entry which is preliminary data.</text>
</comment>
<feature type="region of interest" description="Disordered" evidence="1">
    <location>
        <begin position="1"/>
        <end position="23"/>
    </location>
</feature>
<evidence type="ECO:0000256" key="1">
    <source>
        <dbReference type="SAM" id="MobiDB-lite"/>
    </source>
</evidence>
<name>A0AAD4EPL5_9PEZI</name>
<accession>A0AAD4EPL5</accession>
<evidence type="ECO:0000313" key="3">
    <source>
        <dbReference type="Proteomes" id="UP001197093"/>
    </source>
</evidence>
<feature type="compositionally biased region" description="Basic and acidic residues" evidence="1">
    <location>
        <begin position="1"/>
        <end position="12"/>
    </location>
</feature>
<proteinExistence type="predicted"/>
<evidence type="ECO:0000313" key="2">
    <source>
        <dbReference type="EMBL" id="KAG7284935.1"/>
    </source>
</evidence>
<reference evidence="2" key="1">
    <citation type="submission" date="2023-02" db="EMBL/GenBank/DDBJ databases">
        <authorList>
            <person name="Palmer J.M."/>
        </authorList>
    </citation>
    <scope>NUCLEOTIDE SEQUENCE</scope>
    <source>
        <strain evidence="2">FW57</strain>
    </source>
</reference>
<dbReference type="Proteomes" id="UP001197093">
    <property type="component" value="Unassembled WGS sequence"/>
</dbReference>